<sequence>MSAADFRNIVVRNDASRPERLFRAAVSAFCSITRPTRREVAQLEDLTLPLLDFVSIDARRYVAAALSECRIAPAGLISRLADDRIDIAAPLLLRSPLLHDVELIALIGRHGISHARAIARRPGLNPTIAQLIRALEASADAQKSLSMRIPAAPVPQAEPASELAPAAQLSQPVESGTAADEVRDRLREMMIPAAAQLRDPRTMLPDDRNVFSKLRDTALTGNNGFFTTALADALGMNLESVRPITAATGYSLLLSALRSLELPEEQAFLIAAAVFPSQFPHSESIRIFLGRYRALDLDIARERVRSWKLEMVASWINRNAGGARKASLVAENSDSAKRPALVRAS</sequence>
<dbReference type="InterPro" id="IPR019285">
    <property type="entry name" value="DUF2336"/>
</dbReference>
<protein>
    <submittedName>
        <fullName evidence="2">DUF2336 domain-containing protein</fullName>
    </submittedName>
</protein>
<gene>
    <name evidence="2" type="ORF">KEU06_05925</name>
</gene>
<dbReference type="Proteomes" id="UP000680348">
    <property type="component" value="Unassembled WGS sequence"/>
</dbReference>
<proteinExistence type="predicted"/>
<comment type="caution">
    <text evidence="2">The sequence shown here is derived from an EMBL/GenBank/DDBJ whole genome shotgun (WGS) entry which is preliminary data.</text>
</comment>
<accession>A0A942DVY8</accession>
<evidence type="ECO:0000313" key="2">
    <source>
        <dbReference type="EMBL" id="MBS3648164.1"/>
    </source>
</evidence>
<keyword evidence="3" id="KW-1185">Reference proteome</keyword>
<dbReference type="Pfam" id="PF10098">
    <property type="entry name" value="DUF2336"/>
    <property type="match status" value="1"/>
</dbReference>
<feature type="region of interest" description="Disordered" evidence="1">
    <location>
        <begin position="156"/>
        <end position="178"/>
    </location>
</feature>
<evidence type="ECO:0000256" key="1">
    <source>
        <dbReference type="SAM" id="MobiDB-lite"/>
    </source>
</evidence>
<reference evidence="2" key="1">
    <citation type="submission" date="2021-04" db="EMBL/GenBank/DDBJ databases">
        <title>Pseudaminobacter soli sp. nov., isolated from paddy soil contaminated by heavy metals.</title>
        <authorList>
            <person name="Zhang K."/>
        </authorList>
    </citation>
    <scope>NUCLEOTIDE SEQUENCE</scope>
    <source>
        <strain evidence="2">19-2017</strain>
    </source>
</reference>
<dbReference type="AlphaFoldDB" id="A0A942DVY8"/>
<dbReference type="EMBL" id="JAGWCR010000003">
    <property type="protein sequence ID" value="MBS3648164.1"/>
    <property type="molecule type" value="Genomic_DNA"/>
</dbReference>
<organism evidence="2 3">
    <name type="scientific">Pseudaminobacter soli</name>
    <name type="common">ex Zhang et al. 2022</name>
    <dbReference type="NCBI Taxonomy" id="2831468"/>
    <lineage>
        <taxon>Bacteria</taxon>
        <taxon>Pseudomonadati</taxon>
        <taxon>Pseudomonadota</taxon>
        <taxon>Alphaproteobacteria</taxon>
        <taxon>Hyphomicrobiales</taxon>
        <taxon>Phyllobacteriaceae</taxon>
        <taxon>Pseudaminobacter</taxon>
    </lineage>
</organism>
<name>A0A942DVY8_9HYPH</name>
<evidence type="ECO:0000313" key="3">
    <source>
        <dbReference type="Proteomes" id="UP000680348"/>
    </source>
</evidence>